<dbReference type="AlphaFoldDB" id="L7KD06"/>
<evidence type="ECO:0000313" key="2">
    <source>
        <dbReference type="Proteomes" id="UP000010988"/>
    </source>
</evidence>
<sequence>MVAPGYGTVCEPVRVCPQIAERGVVQRLREPTLLSMTTLPTPRPSPERIDPERIDPELIDAELIDAVLDEQDGVIARRQVIEAGFSAPYIRRKVRRREWVAVSAGIYVNHTGPLTASERAWVAVLDAHPAALSHRSAIAVGDAIGAEPIHIVVDRKRRVRRRPGVVVHYGTRLDERVAWHLRPPRVRLEEAVLDVAADASSTTSLIACLADVVSARRTTADRLLGALQRRPRMPSREYVVGVLRDVRDGTCSVLEHGYLTKIERAHGLPAPVRQAPTAVGRKGFRDVEYEDFGLIVELDGRLGHDGPQARDRDLERDLDAAVDADQKTVRLGWGQVYDRPCATAAKIARALGKAGWPGTLSRCPDCPEAPYPGVDM</sequence>
<protein>
    <recommendedName>
        <fullName evidence="3">AbiEi antitoxin C-terminal domain-containing protein</fullName>
    </recommendedName>
</protein>
<gene>
    <name evidence="1" type="ORF">GOACH_01_00790</name>
</gene>
<name>L7KD06_9ACTN</name>
<organism evidence="1 2">
    <name type="scientific">Gordonia aichiensis NBRC 108223</name>
    <dbReference type="NCBI Taxonomy" id="1220583"/>
    <lineage>
        <taxon>Bacteria</taxon>
        <taxon>Bacillati</taxon>
        <taxon>Actinomycetota</taxon>
        <taxon>Actinomycetes</taxon>
        <taxon>Mycobacteriales</taxon>
        <taxon>Gordoniaceae</taxon>
        <taxon>Gordonia</taxon>
    </lineage>
</organism>
<dbReference type="Proteomes" id="UP000010988">
    <property type="component" value="Unassembled WGS sequence"/>
</dbReference>
<proteinExistence type="predicted"/>
<keyword evidence="2" id="KW-1185">Reference proteome</keyword>
<dbReference type="RefSeq" id="WP_005168964.1">
    <property type="nucleotide sequence ID" value="NZ_BANR01000001.1"/>
</dbReference>
<accession>L7KD06</accession>
<dbReference type="EMBL" id="BANR01000001">
    <property type="protein sequence ID" value="GAC46760.1"/>
    <property type="molecule type" value="Genomic_DNA"/>
</dbReference>
<comment type="caution">
    <text evidence="1">The sequence shown here is derived from an EMBL/GenBank/DDBJ whole genome shotgun (WGS) entry which is preliminary data.</text>
</comment>
<dbReference type="STRING" id="1220583.GOACH_01_00790"/>
<reference evidence="1 2" key="1">
    <citation type="submission" date="2012-12" db="EMBL/GenBank/DDBJ databases">
        <title>Whole genome shotgun sequence of Gordonia aichiensis NBRC 108223.</title>
        <authorList>
            <person name="Isaki-Nakamura S."/>
            <person name="Hosoyama A."/>
            <person name="Tsuchikane K."/>
            <person name="Ando Y."/>
            <person name="Baba S."/>
            <person name="Ohji S."/>
            <person name="Hamada M."/>
            <person name="Tamura T."/>
            <person name="Yamazoe A."/>
            <person name="Yamazaki S."/>
            <person name="Fujita N."/>
        </authorList>
    </citation>
    <scope>NUCLEOTIDE SEQUENCE [LARGE SCALE GENOMIC DNA]</scope>
    <source>
        <strain evidence="1 2">NBRC 108223</strain>
    </source>
</reference>
<evidence type="ECO:0000313" key="1">
    <source>
        <dbReference type="EMBL" id="GAC46760.1"/>
    </source>
</evidence>
<evidence type="ECO:0008006" key="3">
    <source>
        <dbReference type="Google" id="ProtNLM"/>
    </source>
</evidence>
<dbReference type="eggNOG" id="COG2852">
    <property type="taxonomic scope" value="Bacteria"/>
</dbReference>